<proteinExistence type="predicted"/>
<organism evidence="1 2">
    <name type="scientific">Alligator mississippiensis</name>
    <name type="common">American alligator</name>
    <dbReference type="NCBI Taxonomy" id="8496"/>
    <lineage>
        <taxon>Eukaryota</taxon>
        <taxon>Metazoa</taxon>
        <taxon>Chordata</taxon>
        <taxon>Craniata</taxon>
        <taxon>Vertebrata</taxon>
        <taxon>Euteleostomi</taxon>
        <taxon>Archelosauria</taxon>
        <taxon>Archosauria</taxon>
        <taxon>Crocodylia</taxon>
        <taxon>Alligatoridae</taxon>
        <taxon>Alligatorinae</taxon>
        <taxon>Alligator</taxon>
    </lineage>
</organism>
<accession>A0A151MEE1</accession>
<name>A0A151MEE1_ALLMI</name>
<sequence length="67" mass="7362">MQFLQSIHVILNPLLGHQSVCYITQLGTIIIPSSKSLMKILNSTRPRPDLGNLLCFSPPPPRSSPGH</sequence>
<gene>
    <name evidence="1" type="ORF">Y1Q_0003253</name>
</gene>
<keyword evidence="2" id="KW-1185">Reference proteome</keyword>
<evidence type="ECO:0000313" key="1">
    <source>
        <dbReference type="EMBL" id="KYO22760.1"/>
    </source>
</evidence>
<comment type="caution">
    <text evidence="1">The sequence shown here is derived from an EMBL/GenBank/DDBJ whole genome shotgun (WGS) entry which is preliminary data.</text>
</comment>
<dbReference type="EMBL" id="AKHW03006231">
    <property type="protein sequence ID" value="KYO22760.1"/>
    <property type="molecule type" value="Genomic_DNA"/>
</dbReference>
<reference evidence="1 2" key="1">
    <citation type="journal article" date="2012" name="Genome Biol.">
        <title>Sequencing three crocodilian genomes to illuminate the evolution of archosaurs and amniotes.</title>
        <authorList>
            <person name="St John J.A."/>
            <person name="Braun E.L."/>
            <person name="Isberg S.R."/>
            <person name="Miles L.G."/>
            <person name="Chong A.Y."/>
            <person name="Gongora J."/>
            <person name="Dalzell P."/>
            <person name="Moran C."/>
            <person name="Bed'hom B."/>
            <person name="Abzhanov A."/>
            <person name="Burgess S.C."/>
            <person name="Cooksey A.M."/>
            <person name="Castoe T.A."/>
            <person name="Crawford N.G."/>
            <person name="Densmore L.D."/>
            <person name="Drew J.C."/>
            <person name="Edwards S.V."/>
            <person name="Faircloth B.C."/>
            <person name="Fujita M.K."/>
            <person name="Greenwold M.J."/>
            <person name="Hoffmann F.G."/>
            <person name="Howard J.M."/>
            <person name="Iguchi T."/>
            <person name="Janes D.E."/>
            <person name="Khan S.Y."/>
            <person name="Kohno S."/>
            <person name="de Koning A.J."/>
            <person name="Lance S.L."/>
            <person name="McCarthy F.M."/>
            <person name="McCormack J.E."/>
            <person name="Merchant M.E."/>
            <person name="Peterson D.G."/>
            <person name="Pollock D.D."/>
            <person name="Pourmand N."/>
            <person name="Raney B.J."/>
            <person name="Roessler K.A."/>
            <person name="Sanford J.R."/>
            <person name="Sawyer R.H."/>
            <person name="Schmidt C.J."/>
            <person name="Triplett E.W."/>
            <person name="Tuberville T.D."/>
            <person name="Venegas-Anaya M."/>
            <person name="Howard J.T."/>
            <person name="Jarvis E.D."/>
            <person name="Guillette L.J.Jr."/>
            <person name="Glenn T.C."/>
            <person name="Green R.E."/>
            <person name="Ray D.A."/>
        </authorList>
    </citation>
    <scope>NUCLEOTIDE SEQUENCE [LARGE SCALE GENOMIC DNA]</scope>
    <source>
        <strain evidence="1">KSC_2009_1</strain>
    </source>
</reference>
<protein>
    <submittedName>
        <fullName evidence="1">Uncharacterized protein</fullName>
    </submittedName>
</protein>
<evidence type="ECO:0000313" key="2">
    <source>
        <dbReference type="Proteomes" id="UP000050525"/>
    </source>
</evidence>
<dbReference type="Proteomes" id="UP000050525">
    <property type="component" value="Unassembled WGS sequence"/>
</dbReference>
<dbReference type="AlphaFoldDB" id="A0A151MEE1"/>